<evidence type="ECO:0000256" key="6">
    <source>
        <dbReference type="ARBA" id="ARBA00022618"/>
    </source>
</evidence>
<dbReference type="AlphaFoldDB" id="A0AAD3SG29"/>
<comment type="subcellular location">
    <subcellularLocation>
        <location evidence="2">Chromosome</location>
        <location evidence="2">Centromere</location>
        <location evidence="2">Kinetochore</location>
    </subcellularLocation>
    <subcellularLocation>
        <location evidence="1">Cytoplasm</location>
        <location evidence="1">Cytoskeleton</location>
        <location evidence="1">Spindle</location>
    </subcellularLocation>
</comment>
<keyword evidence="9" id="KW-0995">Kinetochore</keyword>
<evidence type="ECO:0000313" key="15">
    <source>
        <dbReference type="EMBL" id="GMH10567.1"/>
    </source>
</evidence>
<dbReference type="GO" id="GO:0008017">
    <property type="term" value="F:microtubule binding"/>
    <property type="evidence" value="ECO:0007669"/>
    <property type="project" value="InterPro"/>
</dbReference>
<protein>
    <recommendedName>
        <fullName evidence="13">Protein FAM33A</fullName>
    </recommendedName>
</protein>
<evidence type="ECO:0000256" key="9">
    <source>
        <dbReference type="ARBA" id="ARBA00022838"/>
    </source>
</evidence>
<keyword evidence="16" id="KW-1185">Reference proteome</keyword>
<dbReference type="GO" id="GO:0005876">
    <property type="term" value="C:spindle microtubule"/>
    <property type="evidence" value="ECO:0007669"/>
    <property type="project" value="InterPro"/>
</dbReference>
<dbReference type="PANTHER" id="PTHR32017:SF3">
    <property type="entry name" value="SPINDLE AND KINETOCHORE-ASSOCIATED PROTEIN 2"/>
    <property type="match status" value="1"/>
</dbReference>
<evidence type="ECO:0000256" key="4">
    <source>
        <dbReference type="ARBA" id="ARBA00022454"/>
    </source>
</evidence>
<name>A0AAD3SG29_NEPGR</name>
<reference evidence="15" key="1">
    <citation type="submission" date="2023-05" db="EMBL/GenBank/DDBJ databases">
        <title>Nepenthes gracilis genome sequencing.</title>
        <authorList>
            <person name="Fukushima K."/>
        </authorList>
    </citation>
    <scope>NUCLEOTIDE SEQUENCE</scope>
    <source>
        <strain evidence="15">SING2019-196</strain>
    </source>
</reference>
<keyword evidence="5" id="KW-0963">Cytoplasm</keyword>
<evidence type="ECO:0000256" key="12">
    <source>
        <dbReference type="ARBA" id="ARBA00023328"/>
    </source>
</evidence>
<evidence type="ECO:0000256" key="7">
    <source>
        <dbReference type="ARBA" id="ARBA00022701"/>
    </source>
</evidence>
<keyword evidence="8" id="KW-0498">Mitosis</keyword>
<evidence type="ECO:0000256" key="3">
    <source>
        <dbReference type="ARBA" id="ARBA00010684"/>
    </source>
</evidence>
<keyword evidence="10" id="KW-0206">Cytoskeleton</keyword>
<evidence type="ECO:0000256" key="5">
    <source>
        <dbReference type="ARBA" id="ARBA00022490"/>
    </source>
</evidence>
<keyword evidence="4" id="KW-0158">Chromosome</keyword>
<evidence type="ECO:0000256" key="11">
    <source>
        <dbReference type="ARBA" id="ARBA00023306"/>
    </source>
</evidence>
<comment type="similarity">
    <text evidence="3">Belongs to the SKA2 family.</text>
</comment>
<evidence type="ECO:0000256" key="1">
    <source>
        <dbReference type="ARBA" id="ARBA00004186"/>
    </source>
</evidence>
<gene>
    <name evidence="15" type="ORF">Nepgr_012408</name>
</gene>
<dbReference type="Proteomes" id="UP001279734">
    <property type="component" value="Unassembled WGS sequence"/>
</dbReference>
<dbReference type="GO" id="GO:0000940">
    <property type="term" value="C:outer kinetochore"/>
    <property type="evidence" value="ECO:0007669"/>
    <property type="project" value="InterPro"/>
</dbReference>
<dbReference type="GO" id="GO:0000278">
    <property type="term" value="P:mitotic cell cycle"/>
    <property type="evidence" value="ECO:0007669"/>
    <property type="project" value="TreeGrafter"/>
</dbReference>
<evidence type="ECO:0000256" key="2">
    <source>
        <dbReference type="ARBA" id="ARBA00004629"/>
    </source>
</evidence>
<dbReference type="Gene3D" id="6.10.250.1380">
    <property type="match status" value="1"/>
</dbReference>
<keyword evidence="12" id="KW-0137">Centromere</keyword>
<evidence type="ECO:0000256" key="13">
    <source>
        <dbReference type="ARBA" id="ARBA00029651"/>
    </source>
</evidence>
<dbReference type="GO" id="GO:0051301">
    <property type="term" value="P:cell division"/>
    <property type="evidence" value="ECO:0007669"/>
    <property type="project" value="UniProtKB-KW"/>
</dbReference>
<dbReference type="GO" id="GO:0007059">
    <property type="term" value="P:chromosome segregation"/>
    <property type="evidence" value="ECO:0007669"/>
    <property type="project" value="InterPro"/>
</dbReference>
<dbReference type="InterPro" id="IPR042091">
    <property type="entry name" value="Ska2_N"/>
</dbReference>
<proteinExistence type="inferred from homology"/>
<organism evidence="15 16">
    <name type="scientific">Nepenthes gracilis</name>
    <name type="common">Slender pitcher plant</name>
    <dbReference type="NCBI Taxonomy" id="150966"/>
    <lineage>
        <taxon>Eukaryota</taxon>
        <taxon>Viridiplantae</taxon>
        <taxon>Streptophyta</taxon>
        <taxon>Embryophyta</taxon>
        <taxon>Tracheophyta</taxon>
        <taxon>Spermatophyta</taxon>
        <taxon>Magnoliopsida</taxon>
        <taxon>eudicotyledons</taxon>
        <taxon>Gunneridae</taxon>
        <taxon>Pentapetalae</taxon>
        <taxon>Caryophyllales</taxon>
        <taxon>Nepenthaceae</taxon>
        <taxon>Nepenthes</taxon>
    </lineage>
</organism>
<dbReference type="Pfam" id="PF16740">
    <property type="entry name" value="SKA2"/>
    <property type="match status" value="1"/>
</dbReference>
<dbReference type="PANTHER" id="PTHR32017">
    <property type="entry name" value="SPINDLE AND KINETOCHORE-ASSOCIATED PROTEIN 2"/>
    <property type="match status" value="1"/>
</dbReference>
<dbReference type="EMBL" id="BSYO01000010">
    <property type="protein sequence ID" value="GMH10567.1"/>
    <property type="molecule type" value="Genomic_DNA"/>
</dbReference>
<sequence>MARPNAHLIPPPKSFVLILNGKNVLGGNGEELKHRILCLLLVRDEKYHIRLFSNTWEEREKMGKHRRPESHQAADNLINLFTKCHHDLSRIHMKLDQEFQQIYPDNANPMMLVARIKKLEEDLFPLKDRCRELLAAKQDLIDKARSVLVGNRSMLQRMQTSVGIPVTVSSEDSAYANFNQIIEEWTAEVRSRMGTES</sequence>
<keyword evidence="6" id="KW-0132">Cell division</keyword>
<feature type="domain" description="Ska2 N-terminal" evidence="14">
    <location>
        <begin position="71"/>
        <end position="179"/>
    </location>
</feature>
<evidence type="ECO:0000259" key="14">
    <source>
        <dbReference type="Pfam" id="PF16740"/>
    </source>
</evidence>
<dbReference type="InterPro" id="IPR026762">
    <property type="entry name" value="Ska2"/>
</dbReference>
<evidence type="ECO:0000256" key="10">
    <source>
        <dbReference type="ARBA" id="ARBA00023212"/>
    </source>
</evidence>
<accession>A0AAD3SG29</accession>
<evidence type="ECO:0000313" key="16">
    <source>
        <dbReference type="Proteomes" id="UP001279734"/>
    </source>
</evidence>
<evidence type="ECO:0000256" key="8">
    <source>
        <dbReference type="ARBA" id="ARBA00022776"/>
    </source>
</evidence>
<keyword evidence="7" id="KW-0493">Microtubule</keyword>
<keyword evidence="11" id="KW-0131">Cell cycle</keyword>
<comment type="caution">
    <text evidence="15">The sequence shown here is derived from an EMBL/GenBank/DDBJ whole genome shotgun (WGS) entry which is preliminary data.</text>
</comment>